<reference evidence="3 4" key="1">
    <citation type="submission" date="2019-10" db="EMBL/GenBank/DDBJ databases">
        <title>Genome Sequences from Six Type Strain Members of the Archaeal Family Sulfolobaceae: Acidianus ambivalens, Acidianus infernus, Metallosphaera prunae, Stygiolobus azoricus, Sulfolobus metallicus, and Sulfurisphaera ohwakuensis.</title>
        <authorList>
            <person name="Counts J.A."/>
            <person name="Kelly R.M."/>
        </authorList>
    </citation>
    <scope>NUCLEOTIDE SEQUENCE [LARGE SCALE GENOMIC DNA]</scope>
    <source>
        <strain evidence="3 4">TA-1</strain>
    </source>
</reference>
<evidence type="ECO:0000313" key="3">
    <source>
        <dbReference type="EMBL" id="QGR16415.1"/>
    </source>
</evidence>
<feature type="domain" description="NurA" evidence="1">
    <location>
        <begin position="52"/>
        <end position="300"/>
    </location>
</feature>
<sequence length="328" mass="37516">MSDVIDKIKKLAIDEREKANKLKADILLLSEEIRRGKIDLTFEEVKGTVGEHIACAIDGGKLEVDLGDSYLIIAKAVSVIGKYGEIKEIPPTIVRDFKIVSDYYGEDEVKKRSIILMLTLETNLLSQANCDKIFIDGPLIDPPVYDEELEEYFLVRSNVIKRKEPIGIVKRFSHRLLINYLNDMGYDFSNIRESYLVTILFSELRKSLKSKEAVALGWINWDEIFKKKSNIFKDLEGLSRAYLKLGLKIYSSYFQLSPISPVVRIDTLLPSGLDFIKIWGIEGEKEVTILNKIADSLAKVRSEEANSYVSLFRMLRGNEDFFSYLSKF</sequence>
<dbReference type="Proteomes" id="UP000582213">
    <property type="component" value="Unassembled WGS sequence"/>
</dbReference>
<dbReference type="Proteomes" id="UP000427373">
    <property type="component" value="Chromosome"/>
</dbReference>
<accession>A0A650CFH0</accession>
<organism evidence="3 4">
    <name type="scientific">Sulfurisphaera ohwakuensis</name>
    <dbReference type="NCBI Taxonomy" id="69656"/>
    <lineage>
        <taxon>Archaea</taxon>
        <taxon>Thermoproteota</taxon>
        <taxon>Thermoprotei</taxon>
        <taxon>Sulfolobales</taxon>
        <taxon>Sulfolobaceae</taxon>
        <taxon>Sulfurisphaera</taxon>
    </lineage>
</organism>
<keyword evidence="4" id="KW-1185">Reference proteome</keyword>
<dbReference type="EMBL" id="CP045484">
    <property type="protein sequence ID" value="QGR16415.1"/>
    <property type="molecule type" value="Genomic_DNA"/>
</dbReference>
<evidence type="ECO:0000313" key="2">
    <source>
        <dbReference type="EMBL" id="MBB5254748.1"/>
    </source>
</evidence>
<reference evidence="2 5" key="2">
    <citation type="submission" date="2020-08" db="EMBL/GenBank/DDBJ databases">
        <title>Genomic Encyclopedia of Type Strains, Phase IV (KMG-IV): sequencing the most valuable type-strain genomes for metagenomic binning, comparative biology and taxonomic classification.</title>
        <authorList>
            <person name="Goeker M."/>
        </authorList>
    </citation>
    <scope>NUCLEOTIDE SEQUENCE [LARGE SCALE GENOMIC DNA]</scope>
    <source>
        <strain evidence="2 5">DSM 12421</strain>
    </source>
</reference>
<dbReference type="OrthoDB" id="15456at2157"/>
<evidence type="ECO:0000313" key="5">
    <source>
        <dbReference type="Proteomes" id="UP000582213"/>
    </source>
</evidence>
<dbReference type="AlphaFoldDB" id="A0A650CFH0"/>
<dbReference type="GeneID" id="42800332"/>
<dbReference type="Pfam" id="PF09376">
    <property type="entry name" value="NurA"/>
    <property type="match status" value="1"/>
</dbReference>
<dbReference type="KEGG" id="soh:D1869_03755"/>
<gene>
    <name evidence="3" type="ORF">D1869_03755</name>
    <name evidence="2" type="ORF">HNQ62_002522</name>
</gene>
<dbReference type="EMBL" id="JACHFY010000023">
    <property type="protein sequence ID" value="MBB5254748.1"/>
    <property type="molecule type" value="Genomic_DNA"/>
</dbReference>
<name>A0A650CFH0_SULOH</name>
<proteinExistence type="predicted"/>
<dbReference type="SMART" id="SM00933">
    <property type="entry name" value="NurA"/>
    <property type="match status" value="1"/>
</dbReference>
<dbReference type="RefSeq" id="WP_156013973.1">
    <property type="nucleotide sequence ID" value="NZ_CP045484.1"/>
</dbReference>
<dbReference type="InterPro" id="IPR018977">
    <property type="entry name" value="NurA_domain"/>
</dbReference>
<evidence type="ECO:0000259" key="1">
    <source>
        <dbReference type="SMART" id="SM00933"/>
    </source>
</evidence>
<protein>
    <submittedName>
        <fullName evidence="3">Nuclease</fullName>
    </submittedName>
</protein>
<evidence type="ECO:0000313" key="4">
    <source>
        <dbReference type="Proteomes" id="UP000427373"/>
    </source>
</evidence>